<organism evidence="1 2">
    <name type="scientific">Candidatus Taylorbacteria bacterium RIFCSPLOWO2_02_FULL_46_40</name>
    <dbReference type="NCBI Taxonomy" id="1802329"/>
    <lineage>
        <taxon>Bacteria</taxon>
        <taxon>Candidatus Tayloriibacteriota</taxon>
    </lineage>
</organism>
<accession>A0A1G2P1V2</accession>
<gene>
    <name evidence="1" type="ORF">A3H68_03345</name>
</gene>
<reference evidence="1 2" key="1">
    <citation type="journal article" date="2016" name="Nat. Commun.">
        <title>Thousands of microbial genomes shed light on interconnected biogeochemical processes in an aquifer system.</title>
        <authorList>
            <person name="Anantharaman K."/>
            <person name="Brown C.T."/>
            <person name="Hug L.A."/>
            <person name="Sharon I."/>
            <person name="Castelle C.J."/>
            <person name="Probst A.J."/>
            <person name="Thomas B.C."/>
            <person name="Singh A."/>
            <person name="Wilkins M.J."/>
            <person name="Karaoz U."/>
            <person name="Brodie E.L."/>
            <person name="Williams K.H."/>
            <person name="Hubbard S.S."/>
            <person name="Banfield J.F."/>
        </authorList>
    </citation>
    <scope>NUCLEOTIDE SEQUENCE [LARGE SCALE GENOMIC DNA]</scope>
</reference>
<evidence type="ECO:0000313" key="1">
    <source>
        <dbReference type="EMBL" id="OHA42325.1"/>
    </source>
</evidence>
<evidence type="ECO:0000313" key="2">
    <source>
        <dbReference type="Proteomes" id="UP000176429"/>
    </source>
</evidence>
<dbReference type="AlphaFoldDB" id="A0A1G2P1V2"/>
<protein>
    <submittedName>
        <fullName evidence="1">Uncharacterized protein</fullName>
    </submittedName>
</protein>
<sequence length="84" mass="9634">MSSNNLLISVLNFGENMMGKIRIRVSARWLQKLGIGIRIGLIILSENWERNNRHQKIRPPTLGRAKRKGFRAVDFSVDTFLARG</sequence>
<name>A0A1G2P1V2_9BACT</name>
<dbReference type="Proteomes" id="UP000176429">
    <property type="component" value="Unassembled WGS sequence"/>
</dbReference>
<comment type="caution">
    <text evidence="1">The sequence shown here is derived from an EMBL/GenBank/DDBJ whole genome shotgun (WGS) entry which is preliminary data.</text>
</comment>
<proteinExistence type="predicted"/>
<dbReference type="EMBL" id="MHSH01000008">
    <property type="protein sequence ID" value="OHA42325.1"/>
    <property type="molecule type" value="Genomic_DNA"/>
</dbReference>